<keyword evidence="3" id="KW-1185">Reference proteome</keyword>
<feature type="compositionally biased region" description="Gly residues" evidence="1">
    <location>
        <begin position="23"/>
        <end position="43"/>
    </location>
</feature>
<dbReference type="Proteomes" id="UP000199055">
    <property type="component" value="Unassembled WGS sequence"/>
</dbReference>
<gene>
    <name evidence="2" type="ORF">SAMN05216481_11229</name>
</gene>
<dbReference type="STRING" id="403935.SAMN05216481_11229"/>
<name>A0A1H9HU68_9ACTN</name>
<sequence length="399" mass="40408">MSTGGSRRPAERRQAPAPDAGCTGAGAGRPCAGGSGEPGGAGGREAAARAGERAAAPAGPEAARRRAERRAERISAGATELEQRLADLLRGGLADMEGPAGEAGRGVWEETAARMVDAQAPGLAARVRELGTVPGSGPGWPSRLLEECALLHLLDQGFLNIGGLPDPLAATVRSRVGITTEAAGVLADRDALVRDHWLVLGRHDTEEGRVTARRVWLHGRRTGRTALVLSFTAGPPPEPSLPLGASVDADLAYYPGAPALRAALGERHAEPGPGGRPPGGGVHDALASYGAALCGDPWLDGWPAVLAGVVPVPAGEGWQLADGSGFALPVAETAGVRSRMWRLAAVSGGEPVTVFGECGHRGFTPYTVWPGPGAVSGAGPSARAPAVPLTSADTPGGAW</sequence>
<evidence type="ECO:0000256" key="1">
    <source>
        <dbReference type="SAM" id="MobiDB-lite"/>
    </source>
</evidence>
<protein>
    <recommendedName>
        <fullName evidence="4">SWIM zinc finger</fullName>
    </recommendedName>
</protein>
<evidence type="ECO:0000313" key="3">
    <source>
        <dbReference type="Proteomes" id="UP000199055"/>
    </source>
</evidence>
<feature type="region of interest" description="Disordered" evidence="1">
    <location>
        <begin position="1"/>
        <end position="75"/>
    </location>
</feature>
<reference evidence="2 3" key="1">
    <citation type="submission" date="2016-10" db="EMBL/GenBank/DDBJ databases">
        <authorList>
            <person name="de Groot N.N."/>
        </authorList>
    </citation>
    <scope>NUCLEOTIDE SEQUENCE [LARGE SCALE GENOMIC DNA]</scope>
    <source>
        <strain evidence="2 3">CGMCC 4.3519</strain>
    </source>
</reference>
<feature type="region of interest" description="Disordered" evidence="1">
    <location>
        <begin position="377"/>
        <end position="399"/>
    </location>
</feature>
<evidence type="ECO:0000313" key="2">
    <source>
        <dbReference type="EMBL" id="SEQ65856.1"/>
    </source>
</evidence>
<proteinExistence type="predicted"/>
<accession>A0A1H9HU68</accession>
<dbReference type="EMBL" id="FOET01000012">
    <property type="protein sequence ID" value="SEQ65856.1"/>
    <property type="molecule type" value="Genomic_DNA"/>
</dbReference>
<dbReference type="AlphaFoldDB" id="A0A1H9HU68"/>
<dbReference type="RefSeq" id="WP_177214072.1">
    <property type="nucleotide sequence ID" value="NZ_FOET01000012.1"/>
</dbReference>
<organism evidence="2 3">
    <name type="scientific">Streptomyces radiopugnans</name>
    <dbReference type="NCBI Taxonomy" id="403935"/>
    <lineage>
        <taxon>Bacteria</taxon>
        <taxon>Bacillati</taxon>
        <taxon>Actinomycetota</taxon>
        <taxon>Actinomycetes</taxon>
        <taxon>Kitasatosporales</taxon>
        <taxon>Streptomycetaceae</taxon>
        <taxon>Streptomyces</taxon>
    </lineage>
</organism>
<evidence type="ECO:0008006" key="4">
    <source>
        <dbReference type="Google" id="ProtNLM"/>
    </source>
</evidence>
<feature type="compositionally biased region" description="Low complexity" evidence="1">
    <location>
        <begin position="377"/>
        <end position="388"/>
    </location>
</feature>
<feature type="compositionally biased region" description="Basic and acidic residues" evidence="1">
    <location>
        <begin position="62"/>
        <end position="73"/>
    </location>
</feature>